<reference evidence="15" key="1">
    <citation type="submission" date="2025-08" db="UniProtKB">
        <authorList>
            <consortium name="RefSeq"/>
        </authorList>
    </citation>
    <scope>IDENTIFICATION</scope>
</reference>
<keyword evidence="5" id="KW-0547">Nucleotide-binding</keyword>
<evidence type="ECO:0000256" key="4">
    <source>
        <dbReference type="ARBA" id="ARBA00022454"/>
    </source>
</evidence>
<feature type="coiled-coil region" evidence="12">
    <location>
        <begin position="759"/>
        <end position="786"/>
    </location>
</feature>
<dbReference type="Pfam" id="PF02463">
    <property type="entry name" value="SMC_N"/>
    <property type="match status" value="1"/>
</dbReference>
<feature type="coiled-coil region" evidence="12">
    <location>
        <begin position="682"/>
        <end position="709"/>
    </location>
</feature>
<keyword evidence="14" id="KW-1185">Reference proteome</keyword>
<evidence type="ECO:0000256" key="5">
    <source>
        <dbReference type="ARBA" id="ARBA00022741"/>
    </source>
</evidence>
<comment type="similarity">
    <text evidence="3">Belongs to the SMC family. SMC6 subfamily.</text>
</comment>
<organism evidence="14 15">
    <name type="scientific">Biomphalaria glabrata</name>
    <name type="common">Bloodfluke planorb</name>
    <name type="synonym">Freshwater snail</name>
    <dbReference type="NCBI Taxonomy" id="6526"/>
    <lineage>
        <taxon>Eukaryota</taxon>
        <taxon>Metazoa</taxon>
        <taxon>Spiralia</taxon>
        <taxon>Lophotrochozoa</taxon>
        <taxon>Mollusca</taxon>
        <taxon>Gastropoda</taxon>
        <taxon>Heterobranchia</taxon>
        <taxon>Euthyneura</taxon>
        <taxon>Panpulmonata</taxon>
        <taxon>Hygrophila</taxon>
        <taxon>Lymnaeoidea</taxon>
        <taxon>Planorbidae</taxon>
        <taxon>Biomphalaria</taxon>
    </lineage>
</organism>
<keyword evidence="11" id="KW-0539">Nucleus</keyword>
<comment type="subcellular location">
    <subcellularLocation>
        <location evidence="2">Chromosome</location>
    </subcellularLocation>
    <subcellularLocation>
        <location evidence="1">Nucleus</location>
    </subcellularLocation>
</comment>
<dbReference type="InterPro" id="IPR003395">
    <property type="entry name" value="RecF/RecN/SMC_N"/>
</dbReference>
<dbReference type="GO" id="GO:0005524">
    <property type="term" value="F:ATP binding"/>
    <property type="evidence" value="ECO:0007669"/>
    <property type="project" value="UniProtKB-KW"/>
</dbReference>
<evidence type="ECO:0000256" key="3">
    <source>
        <dbReference type="ARBA" id="ARBA00006793"/>
    </source>
</evidence>
<feature type="coiled-coil region" evidence="12">
    <location>
        <begin position="822"/>
        <end position="870"/>
    </location>
</feature>
<feature type="coiled-coil region" evidence="12">
    <location>
        <begin position="332"/>
        <end position="472"/>
    </location>
</feature>
<sequence length="1107" mass="127951">MKCVYKMQKRVLTQTNSLCSNEGKIKKLRKKSSVSESDEDENEDIIENSVVTSADISRYNQKDEPVAGIIRRISIGNFMCHNRLDVNLGTHVNFIVGRNGSGKSAIVTALVVGLGGKATATSRGSSIKNFVKTGKRSAWVEITLNNKGPDSFKPSVYGDKIIVKRKFSVDGGSSYNICSATGNTVSTKRDDLQRILDHLNIQVDNPVSVLNQDTSRNFLNTRSASDKFKFFMKATQLEQMSADYELVNKNKELTRNVIKTKEETLVAMRREVKVWENKFKNLIALTDLKEKIKLLQKEQAWALVSEKEKGLKPLEKTLLAEEAALPRFIDKVEQSKNDHENWKERHKHLEQRLISCVKEVKELEPLFLDKKKELQEAKEKLVPLANQLKSLERELTSTNRDCKQCQDRIKELKDIASHDYEAERLQRTVQITKLKSKLEWLESQKKVLENDADQYRNAVIKSKADLANLESELKAKQVLSKNITLNKQRLLAARNDRLKRFGEWMPTVMSKIQERKAHFHKIPKGPLGACFDLLDPKWALAVECCLKGLVSAFVCHDHSDERILEDIFYSTLRSKSLRPTIITCPFAHEVHDVSKNKAVNKNYPCVLDVIKSDDPVIINTLIDQRRLENVILIADRDEAHHVMLKSPPDKARECFTETGDQAFSHPTFRYYANENYNVRYLMSDVQEQIKKMELDEKKIENEKKSIIEQIYNCQQDIQQNQAEEKKCRSELTKISQSISSITFEVNELQAHEDPDPVDVKTLEEEVENYKAKINELKAKREQILLEKTSCDENYESVKRSYSQLETSIREKSDNGLPLREEINQAQNELEKMSNAVKHYSSKLKEQQRKIQEAKEKVEQYKLELETDRAKTLEFCAPVQTSRSPDSIQSEINQIKRRINEQEVQQGNETEITATYKEKKDSLERVRKEVGQLQIYLNKLDEVMARRDIAYQKMRKLIANRAKYYFLLQMSQRSYTGKMNFDFEKETLEILVNTSQESSNRVGTEVKDLKSLSGGERSFSTVCFILSLWEAMESPFRCLDEFDIFMDMVNRRISMDMMMATADMHKNQQFIFLTPQDMSSVRTISNVKIYRMQDPERNQVPKLPSTQP</sequence>
<dbReference type="PANTHER" id="PTHR19306:SF6">
    <property type="entry name" value="STRUCTURAL MAINTENANCE OF CHROMOSOMES PROTEIN 6"/>
    <property type="match status" value="1"/>
</dbReference>
<dbReference type="GO" id="GO:0003684">
    <property type="term" value="F:damaged DNA binding"/>
    <property type="evidence" value="ECO:0007669"/>
    <property type="project" value="TreeGrafter"/>
</dbReference>
<dbReference type="Proteomes" id="UP001165740">
    <property type="component" value="Chromosome 5"/>
</dbReference>
<keyword evidence="4" id="KW-0158">Chromosome</keyword>
<evidence type="ECO:0000256" key="6">
    <source>
        <dbReference type="ARBA" id="ARBA00022763"/>
    </source>
</evidence>
<dbReference type="GO" id="GO:0005634">
    <property type="term" value="C:nucleus"/>
    <property type="evidence" value="ECO:0007669"/>
    <property type="project" value="UniProtKB-SubCell"/>
</dbReference>
<evidence type="ECO:0000256" key="2">
    <source>
        <dbReference type="ARBA" id="ARBA00004286"/>
    </source>
</evidence>
<dbReference type="InterPro" id="IPR027417">
    <property type="entry name" value="P-loop_NTPase"/>
</dbReference>
<evidence type="ECO:0000256" key="11">
    <source>
        <dbReference type="ARBA" id="ARBA00023242"/>
    </source>
</evidence>
<dbReference type="GeneID" id="106068913"/>
<dbReference type="GO" id="GO:0000724">
    <property type="term" value="P:double-strand break repair via homologous recombination"/>
    <property type="evidence" value="ECO:0007669"/>
    <property type="project" value="TreeGrafter"/>
</dbReference>
<dbReference type="OMA" id="MCHDHFY"/>
<keyword evidence="6" id="KW-0227">DNA damage</keyword>
<name>A0A9W3AGX3_BIOGL</name>
<evidence type="ECO:0000256" key="10">
    <source>
        <dbReference type="ARBA" id="ARBA00023204"/>
    </source>
</evidence>
<keyword evidence="8 12" id="KW-0175">Coiled coil</keyword>
<evidence type="ECO:0000256" key="12">
    <source>
        <dbReference type="SAM" id="Coils"/>
    </source>
</evidence>
<keyword evidence="10" id="KW-0234">DNA repair</keyword>
<dbReference type="GO" id="GO:0003697">
    <property type="term" value="F:single-stranded DNA binding"/>
    <property type="evidence" value="ECO:0007669"/>
    <property type="project" value="TreeGrafter"/>
</dbReference>
<evidence type="ECO:0000256" key="7">
    <source>
        <dbReference type="ARBA" id="ARBA00022840"/>
    </source>
</evidence>
<gene>
    <name evidence="15" type="primary">LOC106068913</name>
</gene>
<keyword evidence="7" id="KW-0067">ATP-binding</keyword>
<proteinExistence type="inferred from homology"/>
<evidence type="ECO:0000256" key="1">
    <source>
        <dbReference type="ARBA" id="ARBA00004123"/>
    </source>
</evidence>
<dbReference type="GO" id="GO:0035861">
    <property type="term" value="C:site of double-strand break"/>
    <property type="evidence" value="ECO:0007669"/>
    <property type="project" value="TreeGrafter"/>
</dbReference>
<evidence type="ECO:0000256" key="8">
    <source>
        <dbReference type="ARBA" id="ARBA00023054"/>
    </source>
</evidence>
<evidence type="ECO:0000256" key="9">
    <source>
        <dbReference type="ARBA" id="ARBA00023172"/>
    </source>
</evidence>
<dbReference type="SUPFAM" id="SSF52540">
    <property type="entry name" value="P-loop containing nucleoside triphosphate hydrolases"/>
    <property type="match status" value="1"/>
</dbReference>
<dbReference type="OrthoDB" id="10072614at2759"/>
<dbReference type="RefSeq" id="XP_055886368.1">
    <property type="nucleotide sequence ID" value="XM_056030393.1"/>
</dbReference>
<dbReference type="GO" id="GO:0030915">
    <property type="term" value="C:Smc5-Smc6 complex"/>
    <property type="evidence" value="ECO:0007669"/>
    <property type="project" value="TreeGrafter"/>
</dbReference>
<evidence type="ECO:0000313" key="15">
    <source>
        <dbReference type="RefSeq" id="XP_055886368.1"/>
    </source>
</evidence>
<protein>
    <submittedName>
        <fullName evidence="15">Structural maintenance of chromosomes protein 6-like isoform X1</fullName>
    </submittedName>
</protein>
<dbReference type="Gene3D" id="3.40.50.300">
    <property type="entry name" value="P-loop containing nucleotide triphosphate hydrolases"/>
    <property type="match status" value="2"/>
</dbReference>
<accession>A0A9W3AGX3</accession>
<feature type="domain" description="RecF/RecN/SMC N-terminal" evidence="13">
    <location>
        <begin position="70"/>
        <end position="1090"/>
    </location>
</feature>
<evidence type="ECO:0000313" key="14">
    <source>
        <dbReference type="Proteomes" id="UP001165740"/>
    </source>
</evidence>
<dbReference type="AlphaFoldDB" id="A0A9W3AGX3"/>
<keyword evidence="9" id="KW-0233">DNA recombination</keyword>
<dbReference type="PANTHER" id="PTHR19306">
    <property type="entry name" value="STRUCTURAL MAINTENANCE OF CHROMOSOMES 5,6 SMC5, SMC6"/>
    <property type="match status" value="1"/>
</dbReference>
<evidence type="ECO:0000259" key="13">
    <source>
        <dbReference type="Pfam" id="PF02463"/>
    </source>
</evidence>